<feature type="transmembrane region" description="Helical" evidence="1">
    <location>
        <begin position="49"/>
        <end position="70"/>
    </location>
</feature>
<feature type="transmembrane region" description="Helical" evidence="1">
    <location>
        <begin position="20"/>
        <end position="43"/>
    </location>
</feature>
<accession>A0A412CB91</accession>
<keyword evidence="1" id="KW-0812">Transmembrane</keyword>
<feature type="transmembrane region" description="Helical" evidence="1">
    <location>
        <begin position="125"/>
        <end position="148"/>
    </location>
</feature>
<dbReference type="Proteomes" id="UP000286137">
    <property type="component" value="Unassembled WGS sequence"/>
</dbReference>
<dbReference type="AlphaFoldDB" id="A0A412CB91"/>
<comment type="caution">
    <text evidence="2">The sequence shown here is derived from an EMBL/GenBank/DDBJ whole genome shotgun (WGS) entry which is preliminary data.</text>
</comment>
<dbReference type="EMBL" id="QRTJ01000001">
    <property type="protein sequence ID" value="RGQ71431.1"/>
    <property type="molecule type" value="Genomic_DNA"/>
</dbReference>
<feature type="transmembrane region" description="Helical" evidence="1">
    <location>
        <begin position="95"/>
        <end position="113"/>
    </location>
</feature>
<keyword evidence="1" id="KW-0472">Membrane</keyword>
<reference evidence="2 3" key="1">
    <citation type="submission" date="2018-08" db="EMBL/GenBank/DDBJ databases">
        <title>A genome reference for cultivated species of the human gut microbiota.</title>
        <authorList>
            <person name="Zou Y."/>
            <person name="Xue W."/>
            <person name="Luo G."/>
        </authorList>
    </citation>
    <scope>NUCLEOTIDE SEQUENCE [LARGE SCALE GENOMIC DNA]</scope>
    <source>
        <strain evidence="2 3">AF27-4BH</strain>
    </source>
</reference>
<organism evidence="2 3">
    <name type="scientific">Mediterraneibacter gnavus</name>
    <name type="common">Ruminococcus gnavus</name>
    <dbReference type="NCBI Taxonomy" id="33038"/>
    <lineage>
        <taxon>Bacteria</taxon>
        <taxon>Bacillati</taxon>
        <taxon>Bacillota</taxon>
        <taxon>Clostridia</taxon>
        <taxon>Lachnospirales</taxon>
        <taxon>Lachnospiraceae</taxon>
        <taxon>Mediterraneibacter</taxon>
    </lineage>
</organism>
<name>A0A412CB91_MEDGN</name>
<feature type="transmembrane region" description="Helical" evidence="1">
    <location>
        <begin position="191"/>
        <end position="211"/>
    </location>
</feature>
<feature type="transmembrane region" description="Helical" evidence="1">
    <location>
        <begin position="160"/>
        <end position="185"/>
    </location>
</feature>
<dbReference type="RefSeq" id="WP_118013368.1">
    <property type="nucleotide sequence ID" value="NZ_CAXSWW010000011.1"/>
</dbReference>
<proteinExistence type="predicted"/>
<protein>
    <submittedName>
        <fullName evidence="2">DUF624 domain-containing protein</fullName>
    </submittedName>
</protein>
<evidence type="ECO:0000313" key="2">
    <source>
        <dbReference type="EMBL" id="RGQ71431.1"/>
    </source>
</evidence>
<evidence type="ECO:0000313" key="3">
    <source>
        <dbReference type="Proteomes" id="UP000286137"/>
    </source>
</evidence>
<sequence>MLGELFNLERILGFCEKFLYFLKINCLFLLSNLPVLLFFLFVGISQVRIYLPLFLLCLIPAGPAVSAVFFSMNRMLRGTETGAWKDYKTGYQDTWGLKCLLAVIQCLLIWMFWTNVEFFSVQIPFLPLTVLFFLLFAGVVLMTPNLYLLASRYQMRVQDYFRGAAILLVTKPVLTIGNLAVAAFILMLLEIRAGTVVLFMASIYGFLVVFMNRNVMQALDNSTK</sequence>
<keyword evidence="1" id="KW-1133">Transmembrane helix</keyword>
<gene>
    <name evidence="2" type="ORF">DWY88_01030</name>
</gene>
<evidence type="ECO:0000256" key="1">
    <source>
        <dbReference type="SAM" id="Phobius"/>
    </source>
</evidence>